<dbReference type="Proteomes" id="UP000824179">
    <property type="component" value="Unassembled WGS sequence"/>
</dbReference>
<proteinExistence type="predicted"/>
<evidence type="ECO:0000259" key="2">
    <source>
        <dbReference type="PROSITE" id="PS50943"/>
    </source>
</evidence>
<reference evidence="3" key="1">
    <citation type="submission" date="2020-10" db="EMBL/GenBank/DDBJ databases">
        <authorList>
            <person name="Gilroy R."/>
        </authorList>
    </citation>
    <scope>NUCLEOTIDE SEQUENCE</scope>
    <source>
        <strain evidence="3">ChiW25-3613</strain>
    </source>
</reference>
<dbReference type="Gene3D" id="1.10.260.40">
    <property type="entry name" value="lambda repressor-like DNA-binding domains"/>
    <property type="match status" value="1"/>
</dbReference>
<dbReference type="AlphaFoldDB" id="A0A9D1DCM6"/>
<dbReference type="GO" id="GO:0003677">
    <property type="term" value="F:DNA binding"/>
    <property type="evidence" value="ECO:0007669"/>
    <property type="project" value="UniProtKB-KW"/>
</dbReference>
<dbReference type="PANTHER" id="PTHR46558">
    <property type="entry name" value="TRACRIPTIONAL REGULATORY PROTEIN-RELATED-RELATED"/>
    <property type="match status" value="1"/>
</dbReference>
<protein>
    <submittedName>
        <fullName evidence="3">Helix-turn-helix transcriptional regulator</fullName>
    </submittedName>
</protein>
<sequence length="67" mass="7421">MKIFAERLKELRTEKGLSQRELAKAVGLTQGAITHWENGVRSPSGEALILLAKYFGVTSDYLLGLED</sequence>
<gene>
    <name evidence="3" type="ORF">IAB90_04825</name>
</gene>
<organism evidence="3 4">
    <name type="scientific">Candidatus Coproplasma stercoripullorum</name>
    <dbReference type="NCBI Taxonomy" id="2840751"/>
    <lineage>
        <taxon>Bacteria</taxon>
        <taxon>Bacillati</taxon>
        <taxon>Bacillota</taxon>
        <taxon>Clostridia</taxon>
        <taxon>Eubacteriales</taxon>
        <taxon>Candidatus Coproplasma</taxon>
    </lineage>
</organism>
<dbReference type="Pfam" id="PF01381">
    <property type="entry name" value="HTH_3"/>
    <property type="match status" value="1"/>
</dbReference>
<keyword evidence="1" id="KW-0238">DNA-binding</keyword>
<accession>A0A9D1DCM6</accession>
<dbReference type="EMBL" id="DVHB01000082">
    <property type="protein sequence ID" value="HIR39690.1"/>
    <property type="molecule type" value="Genomic_DNA"/>
</dbReference>
<dbReference type="PROSITE" id="PS50943">
    <property type="entry name" value="HTH_CROC1"/>
    <property type="match status" value="1"/>
</dbReference>
<comment type="caution">
    <text evidence="3">The sequence shown here is derived from an EMBL/GenBank/DDBJ whole genome shotgun (WGS) entry which is preliminary data.</text>
</comment>
<dbReference type="InterPro" id="IPR001387">
    <property type="entry name" value="Cro/C1-type_HTH"/>
</dbReference>
<dbReference type="InterPro" id="IPR010982">
    <property type="entry name" value="Lambda_DNA-bd_dom_sf"/>
</dbReference>
<dbReference type="CDD" id="cd00093">
    <property type="entry name" value="HTH_XRE"/>
    <property type="match status" value="1"/>
</dbReference>
<evidence type="ECO:0000256" key="1">
    <source>
        <dbReference type="ARBA" id="ARBA00023125"/>
    </source>
</evidence>
<reference evidence="3" key="2">
    <citation type="journal article" date="2021" name="PeerJ">
        <title>Extensive microbial diversity within the chicken gut microbiome revealed by metagenomics and culture.</title>
        <authorList>
            <person name="Gilroy R."/>
            <person name="Ravi A."/>
            <person name="Getino M."/>
            <person name="Pursley I."/>
            <person name="Horton D.L."/>
            <person name="Alikhan N.F."/>
            <person name="Baker D."/>
            <person name="Gharbi K."/>
            <person name="Hall N."/>
            <person name="Watson M."/>
            <person name="Adriaenssens E.M."/>
            <person name="Foster-Nyarko E."/>
            <person name="Jarju S."/>
            <person name="Secka A."/>
            <person name="Antonio M."/>
            <person name="Oren A."/>
            <person name="Chaudhuri R.R."/>
            <person name="La Ragione R."/>
            <person name="Hildebrand F."/>
            <person name="Pallen M.J."/>
        </authorList>
    </citation>
    <scope>NUCLEOTIDE SEQUENCE</scope>
    <source>
        <strain evidence="3">ChiW25-3613</strain>
    </source>
</reference>
<dbReference type="SUPFAM" id="SSF47413">
    <property type="entry name" value="lambda repressor-like DNA-binding domains"/>
    <property type="match status" value="1"/>
</dbReference>
<dbReference type="PANTHER" id="PTHR46558:SF11">
    <property type="entry name" value="HTH-TYPE TRANSCRIPTIONAL REGULATOR XRE"/>
    <property type="match status" value="1"/>
</dbReference>
<name>A0A9D1DCM6_9FIRM</name>
<evidence type="ECO:0000313" key="4">
    <source>
        <dbReference type="Proteomes" id="UP000824179"/>
    </source>
</evidence>
<feature type="domain" description="HTH cro/C1-type" evidence="2">
    <location>
        <begin position="8"/>
        <end position="62"/>
    </location>
</feature>
<dbReference type="SMART" id="SM00530">
    <property type="entry name" value="HTH_XRE"/>
    <property type="match status" value="1"/>
</dbReference>
<evidence type="ECO:0000313" key="3">
    <source>
        <dbReference type="EMBL" id="HIR39690.1"/>
    </source>
</evidence>